<dbReference type="Proteomes" id="UP000717585">
    <property type="component" value="Unassembled WGS sequence"/>
</dbReference>
<dbReference type="SMART" id="SM00355">
    <property type="entry name" value="ZnF_C2H2"/>
    <property type="match status" value="3"/>
</dbReference>
<dbReference type="Gene3D" id="3.30.160.60">
    <property type="entry name" value="Classic Zinc Finger"/>
    <property type="match status" value="1"/>
</dbReference>
<dbReference type="SUPFAM" id="SSF49599">
    <property type="entry name" value="TRAF domain-like"/>
    <property type="match status" value="1"/>
</dbReference>
<dbReference type="AlphaFoldDB" id="A0A8J6ASG4"/>
<dbReference type="EMBL" id="JAHDYR010000025">
    <property type="protein sequence ID" value="KAG9393316.1"/>
    <property type="molecule type" value="Genomic_DNA"/>
</dbReference>
<feature type="domain" description="C2H2-type" evidence="1">
    <location>
        <begin position="70"/>
        <end position="90"/>
    </location>
</feature>
<reference evidence="2" key="1">
    <citation type="submission" date="2021-05" db="EMBL/GenBank/DDBJ databases">
        <title>A free-living protist that lacks canonical eukaryotic 1 DNA replication and segregation systems.</title>
        <authorList>
            <person name="Salas-Leiva D.E."/>
            <person name="Tromer E.C."/>
            <person name="Curtis B.A."/>
            <person name="Jerlstrom-Hultqvist J."/>
            <person name="Kolisko M."/>
            <person name="Yi Z."/>
            <person name="Salas-Leiva J.S."/>
            <person name="Gallot-Lavallee L."/>
            <person name="Kops G.J.P.L."/>
            <person name="Archibald J.M."/>
            <person name="Simpson A.G.B."/>
            <person name="Roger A.J."/>
        </authorList>
    </citation>
    <scope>NUCLEOTIDE SEQUENCE</scope>
    <source>
        <strain evidence="2">BICM</strain>
    </source>
</reference>
<evidence type="ECO:0000259" key="1">
    <source>
        <dbReference type="SMART" id="SM00355"/>
    </source>
</evidence>
<accession>A0A8J6ASG4</accession>
<feature type="domain" description="C2H2-type" evidence="1">
    <location>
        <begin position="38"/>
        <end position="58"/>
    </location>
</feature>
<dbReference type="OrthoDB" id="427030at2759"/>
<comment type="caution">
    <text evidence="2">The sequence shown here is derived from an EMBL/GenBank/DDBJ whole genome shotgun (WGS) entry which is preliminary data.</text>
</comment>
<name>A0A8J6ASG4_9EUKA</name>
<protein>
    <recommendedName>
        <fullName evidence="1">C2H2-type domain-containing protein</fullName>
    </recommendedName>
</protein>
<proteinExistence type="predicted"/>
<evidence type="ECO:0000313" key="2">
    <source>
        <dbReference type="EMBL" id="KAG9393316.1"/>
    </source>
</evidence>
<feature type="domain" description="C2H2-type" evidence="1">
    <location>
        <begin position="94"/>
        <end position="120"/>
    </location>
</feature>
<sequence>MLPMALLSSSVTGLSPLPALPSISLHPETLTQAELAKHECKVCKRAYYDINAHHASEHPELLPTDAVHRFYCEECQKIFPNLTQHIRDCHRRPYHCPMAGCTERFAKMTDMRSHLEGPHHLNGTELDLVMILVRKVHSTRGGYTVGKHVKSRALQRQKVEADVAIDRDLAELFGRVIPTL</sequence>
<dbReference type="InterPro" id="IPR013087">
    <property type="entry name" value="Znf_C2H2_type"/>
</dbReference>
<organism evidence="2 3">
    <name type="scientific">Carpediemonas membranifera</name>
    <dbReference type="NCBI Taxonomy" id="201153"/>
    <lineage>
        <taxon>Eukaryota</taxon>
        <taxon>Metamonada</taxon>
        <taxon>Carpediemonas-like organisms</taxon>
        <taxon>Carpediemonas</taxon>
    </lineage>
</organism>
<evidence type="ECO:0000313" key="3">
    <source>
        <dbReference type="Proteomes" id="UP000717585"/>
    </source>
</evidence>
<keyword evidence="3" id="KW-1185">Reference proteome</keyword>
<gene>
    <name evidence="2" type="ORF">J8273_3450</name>
</gene>